<feature type="region of interest" description="Disordered" evidence="1">
    <location>
        <begin position="882"/>
        <end position="979"/>
    </location>
</feature>
<feature type="compositionally biased region" description="Low complexity" evidence="1">
    <location>
        <begin position="1093"/>
        <end position="1115"/>
    </location>
</feature>
<name>A0A8J2KBG0_9HEXA</name>
<feature type="domain" description="Mucin-like" evidence="3">
    <location>
        <begin position="306"/>
        <end position="388"/>
    </location>
</feature>
<dbReference type="InterPro" id="IPR032059">
    <property type="entry name" value="Mucin-like"/>
</dbReference>
<comment type="caution">
    <text evidence="4">The sequence shown here is derived from an EMBL/GenBank/DDBJ whole genome shotgun (WGS) entry which is preliminary data.</text>
</comment>
<feature type="compositionally biased region" description="Polar residues" evidence="1">
    <location>
        <begin position="555"/>
        <end position="569"/>
    </location>
</feature>
<feature type="region of interest" description="Disordered" evidence="1">
    <location>
        <begin position="1019"/>
        <end position="1140"/>
    </location>
</feature>
<feature type="region of interest" description="Disordered" evidence="1">
    <location>
        <begin position="555"/>
        <end position="707"/>
    </location>
</feature>
<feature type="compositionally biased region" description="Low complexity" evidence="1">
    <location>
        <begin position="887"/>
        <end position="898"/>
    </location>
</feature>
<dbReference type="Pfam" id="PF16058">
    <property type="entry name" value="Mucin-like"/>
    <property type="match status" value="2"/>
</dbReference>
<feature type="region of interest" description="Disordered" evidence="1">
    <location>
        <begin position="778"/>
        <end position="854"/>
    </location>
</feature>
<dbReference type="PANTHER" id="PTHR15363">
    <property type="entry name" value="POU DOMAIN CLASS 2-ASSOCIATING FACTOR 1"/>
    <property type="match status" value="1"/>
</dbReference>
<sequence>MKHQPFWSVLLLFVKAVSIAQTEQQVPGWTDWKDNFLSGPGANDEIYKDSSVNIEVTAGGSASKRSIGGEISGWTNNNNNGNQQLSGYGGTQSSFINNGNNPTSSTVQTQKFSGGIASAGYAQQIKDDKDCKRFSLKGDAGISGYGVPEGTNDVSQNVLAPGVQLQTGYGLPTAPSNTGYGDSATSIGSGYGIAQQNTGYGNPSSQTGTGYVVPATPPNSGFSVLGTQSTTGYGVPSAQTSTEYGVPANQPNTGYGVQGTQSNSGYGVPVNQPNSGFGVSGTESNTGYTAPAAQPNFGYGVSGSQSNTGYGVPATQPNVGYGVPATQPNTGYGVPGAEPNSGYGVPGAQPNSGYNAPGTQPNAAYGVPGAQPNTGFGVPVTQPSTTYGVPGAQPNTGYGVPVTQPSTTYGVPGAQPNTGYGVPATQPNSGYGVPATQPNSGYGVPATQPNSGYGVPATQPNSGYGVPATQPNSGYGVPATQPNSGYGVPATQPNNGYGVPGVQPNIGYNAPATQPNAAYGVPGVQPSSGYGAPAVQTNSGDGVPGTQPISAYGTPATQGSTGYSGSSDASIGGVVGQGANKNNIPASPNSNSWRPVPRGYTGDSDVVIGNKPNNAYSSQSNSLADVSEGAHGKGRNIGTNNAQDNTGNVRKETDEDVPSVDQNDFQDENLNTKGTTYKQINKNIAKNQSPLPNQKPQQFDKSVPEADDRPVFDSDPTGSLGGVAVGPDAGNIRKEEVTSKGNAAIGPVAKQNSFPRNEAAPPQVGVPASANQIGVSNGNENPVYAAPVQSGGGNRLDNGNNGYPSNSGAFRPGPSQTNGYGNSGYTAPSAGNNNIGGYGQGHSSSTGNTNGFGNGGSGQDYSGFVSNTNKFNGGISAGSNGNGWSGSNGSPSGFSNGPSAGGYGSSSQNNQNEFNNGIGQGGYGGGHTNSNNNQNDFSSGFQSGGYSEGWSNSQDSSNTFNSGSPSSGDSDSWSNSGGSSNAFGSSNGWSNSGGSSNAFGSSNAVNGWSNSGGSANTFGSSSGGNGWSSSGGSSNAFSSSNGENGWSNSGGSSSAFGSSNTENDWSNSGGGSNAFGSSNGENGWSNSGGGSNAFGSANGENGWSNSGGSSNAFGSSSGGNGWSSSGGNSNAFGSSNGENGWSNSGGSSNAFGSSSSGNGWSSSGGSSNAFSSSIGGNGWSGSSGAFNNNNFEESVGSGWGHDRRPRPRHISKFKKLGNAWKRLIRRIFLKEGKKWQECHIDMKRNPLLWSLLLIFLKAFSLEGAEDQQTPGWTYWPENYFNVGGTRDNPFSIGALPNNEISPGGNGKITYKRSVGPGYQNNELAEESAGKQHQISGIPGAQTNCVGCSHPIANPNMKMITKTLISGSGMEGGAQGATGVQGQGTGSPAGDLNFSSQNLSAPKDIPNYGFATTPAGKGSVLELRSSSILSQILLPPAFRDFNNNSFQNTQGGSSYIDSTIKVGSTQVVPPAHQGINNSVSGGNHGNNNGVPDVLQSSSFAARQGVPGLGSPILQSSNNNGLQQSPVGSNFGGPMSSQAGMNNGVLIPQGSLNNENLIPQSSIKNGALTPQSGLQNNIVPFHGEADKLQMDLDEFVKNVVKCLSKALGCQDLVRNVTGRAGDVNRRQMANGGSGGGPTSDFFLEGPWTGGPGTTTGQKPSIEELLRIAQNLQSRGSPFQINPNEFQGTDPEVLGGVSGRLLSDRGNDGVGMAEDLNTIGRGIRGTRSHDDPNQIEISTGLSVPVYDQGITPGGGLSSENNAYSPDIKITKAITHGPIGYGITEQFEPPGVTSDVNIYSEGYQSPGDSAAGLGFSSGGPGEGYSSPPDNSNGFNSPYASGSNDESWPSLDSYPKPLDNGAAGSSYGWSKPSDGSDSFSSGYSSGRPSEGWSNSNDGWNEAKFSTASPAGVGWPGDSDGWKTVNYEVTEGPGWEQGRRPKPPPHILKLKSLGNAWVRLIRRIFLKEGSQW</sequence>
<feature type="compositionally biased region" description="Polar residues" evidence="1">
    <location>
        <begin position="803"/>
        <end position="833"/>
    </location>
</feature>
<feature type="compositionally biased region" description="Low complexity" evidence="1">
    <location>
        <begin position="1027"/>
        <end position="1060"/>
    </location>
</feature>
<feature type="signal peptide" evidence="2">
    <location>
        <begin position="1"/>
        <end position="20"/>
    </location>
</feature>
<feature type="compositionally biased region" description="Polar residues" evidence="1">
    <location>
        <begin position="1823"/>
        <end position="1842"/>
    </location>
</feature>
<feature type="compositionally biased region" description="Low complexity" evidence="1">
    <location>
        <begin position="1865"/>
        <end position="1886"/>
    </location>
</feature>
<proteinExistence type="predicted"/>
<feature type="compositionally biased region" description="Polar residues" evidence="1">
    <location>
        <begin position="611"/>
        <end position="624"/>
    </location>
</feature>
<dbReference type="PANTHER" id="PTHR15363:SF3">
    <property type="entry name" value="POU DOMAIN CLASS 2-ASSOCIATING FACTOR 1"/>
    <property type="match status" value="1"/>
</dbReference>
<evidence type="ECO:0000313" key="5">
    <source>
        <dbReference type="Proteomes" id="UP000708208"/>
    </source>
</evidence>
<dbReference type="EMBL" id="CAJVCH010273077">
    <property type="protein sequence ID" value="CAG7734622.1"/>
    <property type="molecule type" value="Genomic_DNA"/>
</dbReference>
<dbReference type="GO" id="GO:0090575">
    <property type="term" value="C:RNA polymerase II transcription regulator complex"/>
    <property type="evidence" value="ECO:0007669"/>
    <property type="project" value="TreeGrafter"/>
</dbReference>
<accession>A0A8J2KBG0</accession>
<feature type="compositionally biased region" description="Polar residues" evidence="1">
    <location>
        <begin position="579"/>
        <end position="593"/>
    </location>
</feature>
<evidence type="ECO:0000256" key="1">
    <source>
        <dbReference type="SAM" id="MobiDB-lite"/>
    </source>
</evidence>
<feature type="compositionally biased region" description="Polar residues" evidence="1">
    <location>
        <begin position="637"/>
        <end position="648"/>
    </location>
</feature>
<dbReference type="OrthoDB" id="8197587at2759"/>
<feature type="chain" id="PRO_5035208439" description="Mucin-like domain-containing protein" evidence="2">
    <location>
        <begin position="21"/>
        <end position="1966"/>
    </location>
</feature>
<feature type="compositionally biased region" description="Low complexity" evidence="1">
    <location>
        <begin position="956"/>
        <end position="979"/>
    </location>
</feature>
<evidence type="ECO:0000256" key="2">
    <source>
        <dbReference type="SAM" id="SignalP"/>
    </source>
</evidence>
<feature type="compositionally biased region" description="Polar residues" evidence="1">
    <location>
        <begin position="1511"/>
        <end position="1526"/>
    </location>
</feature>
<feature type="compositionally biased region" description="Polar residues" evidence="1">
    <location>
        <begin position="1887"/>
        <end position="1903"/>
    </location>
</feature>
<keyword evidence="5" id="KW-1185">Reference proteome</keyword>
<dbReference type="Proteomes" id="UP000708208">
    <property type="component" value="Unassembled WGS sequence"/>
</dbReference>
<organism evidence="4 5">
    <name type="scientific">Allacma fusca</name>
    <dbReference type="NCBI Taxonomy" id="39272"/>
    <lineage>
        <taxon>Eukaryota</taxon>
        <taxon>Metazoa</taxon>
        <taxon>Ecdysozoa</taxon>
        <taxon>Arthropoda</taxon>
        <taxon>Hexapoda</taxon>
        <taxon>Collembola</taxon>
        <taxon>Symphypleona</taxon>
        <taxon>Sminthuridae</taxon>
        <taxon>Allacma</taxon>
    </lineage>
</organism>
<feature type="compositionally biased region" description="Low complexity" evidence="1">
    <location>
        <begin position="1122"/>
        <end position="1140"/>
    </location>
</feature>
<dbReference type="GO" id="GO:0045944">
    <property type="term" value="P:positive regulation of transcription by RNA polymerase II"/>
    <property type="evidence" value="ECO:0007669"/>
    <property type="project" value="TreeGrafter"/>
</dbReference>
<gene>
    <name evidence="4" type="ORF">AFUS01_LOCUS23002</name>
</gene>
<feature type="region of interest" description="Disordered" evidence="1">
    <location>
        <begin position="1504"/>
        <end position="1540"/>
    </location>
</feature>
<keyword evidence="2" id="KW-0732">Signal</keyword>
<dbReference type="GO" id="GO:0003713">
    <property type="term" value="F:transcription coactivator activity"/>
    <property type="evidence" value="ECO:0007669"/>
    <property type="project" value="TreeGrafter"/>
</dbReference>
<feature type="compositionally biased region" description="Gly residues" evidence="1">
    <location>
        <begin position="918"/>
        <end position="927"/>
    </location>
</feature>
<evidence type="ECO:0000259" key="3">
    <source>
        <dbReference type="Pfam" id="PF16058"/>
    </source>
</evidence>
<evidence type="ECO:0000313" key="4">
    <source>
        <dbReference type="EMBL" id="CAG7734622.1"/>
    </source>
</evidence>
<feature type="domain" description="Mucin-like" evidence="3">
    <location>
        <begin position="434"/>
        <end position="520"/>
    </location>
</feature>
<protein>
    <recommendedName>
        <fullName evidence="3">Mucin-like domain-containing protein</fullName>
    </recommendedName>
</protein>
<feature type="region of interest" description="Disordered" evidence="1">
    <location>
        <begin position="1779"/>
        <end position="1916"/>
    </location>
</feature>
<feature type="compositionally biased region" description="Low complexity" evidence="1">
    <location>
        <begin position="905"/>
        <end position="917"/>
    </location>
</feature>
<feature type="compositionally biased region" description="Low complexity" evidence="1">
    <location>
        <begin position="1074"/>
        <end position="1085"/>
    </location>
</feature>
<reference evidence="4" key="1">
    <citation type="submission" date="2021-06" db="EMBL/GenBank/DDBJ databases">
        <authorList>
            <person name="Hodson N. C."/>
            <person name="Mongue J. A."/>
            <person name="Jaron S. K."/>
        </authorList>
    </citation>
    <scope>NUCLEOTIDE SEQUENCE</scope>
</reference>
<feature type="compositionally biased region" description="Polar residues" evidence="1">
    <location>
        <begin position="660"/>
        <end position="700"/>
    </location>
</feature>